<proteinExistence type="predicted"/>
<dbReference type="SUPFAM" id="SSF52833">
    <property type="entry name" value="Thioredoxin-like"/>
    <property type="match status" value="1"/>
</dbReference>
<dbReference type="SUPFAM" id="SSF48208">
    <property type="entry name" value="Six-hairpin glycosidases"/>
    <property type="match status" value="1"/>
</dbReference>
<name>A0A0F7XJF9_CHLPN</name>
<evidence type="ECO:0000313" key="2">
    <source>
        <dbReference type="EMBL" id="CRI52259.1"/>
    </source>
</evidence>
<dbReference type="Pfam" id="PF03190">
    <property type="entry name" value="Thioredox_DsbH"/>
    <property type="match status" value="1"/>
</dbReference>
<feature type="domain" description="Spermatogenesis-associated protein 20-like TRX" evidence="1">
    <location>
        <begin position="7"/>
        <end position="173"/>
    </location>
</feature>
<evidence type="ECO:0000259" key="1">
    <source>
        <dbReference type="Pfam" id="PF03190"/>
    </source>
</evidence>
<dbReference type="PIRSF" id="PIRSF006402">
    <property type="entry name" value="UCP006402_thioredoxin"/>
    <property type="match status" value="1"/>
</dbReference>
<dbReference type="PANTHER" id="PTHR42899:SF1">
    <property type="entry name" value="SPERMATOGENESIS-ASSOCIATED PROTEIN 20"/>
    <property type="match status" value="1"/>
</dbReference>
<gene>
    <name evidence="2" type="primary">yyaL</name>
    <name evidence="2" type="ORF">BN1224_UZG1_C_01230</name>
</gene>
<dbReference type="CDD" id="cd02955">
    <property type="entry name" value="SSP411"/>
    <property type="match status" value="1"/>
</dbReference>
<sequence>MPEPLYTNKLITEKSPYLLLYAHTPVNWYPWGAEAFHIAAIENKPVFLSIGCKHSRWCQVMLQESYTNPEIAAMLNEYFVNVKVDKEELPYVAKLYGDLAQMLAVSGDHQETVSWPLNVFLTPDLVPFFSVNYLGNEGKLGLPSFPQIIDKLHFMWEDAEEREALVEQAMKVLEIASFLEGCVRKEILDESSLKRTVAALYQDIDPHYGGVKAFPKRLPGLLLQFFLRYSLEYQESRGLFFVDRSLSMVALGGVRDHIGGGVYSYTIDDKWLIPAFEKRLIDNALMALNYLEAWACLGKEEYRGIGKQILSYILSELYSPEVGAFYSSEQAENWGAGGQNFYTWSVEEISNALGEDAEIFCDYYGISREGFFNGRNILHIPVHREIEELSEKYHRSIEAIEDIVDRSRDILKGIRAQRSHRSKDDLSLTFNNGWMIYTFAYAGRLLGEVEYIEIGKKCGEFVRNSLYKHHELYRRWREGEAKYRASLEDYGALILGVLALYESGCGSFWLSFAEELMQEVVLSFRSEEGGFYSVDGRDSTLLIKQSPLSDGETISGNALICQCLLSLHLITEKKHYLTYAEDILQIAQAYAHTHKFSSLGLLIASQNYFSRKHVKVLIALGDQEDRSPVLKCLSGLFLPYLSLIWMTQENQEHLETVLPEYEHCLIPKGDCTATTIYVLEVDQCKRFKDLELFRRYLISL</sequence>
<organism evidence="2">
    <name type="scientific">Chlamydia pneumoniae</name>
    <name type="common">Chlamydophila pneumoniae</name>
    <dbReference type="NCBI Taxonomy" id="83558"/>
    <lineage>
        <taxon>Bacteria</taxon>
        <taxon>Pseudomonadati</taxon>
        <taxon>Chlamydiota</taxon>
        <taxon>Chlamydiia</taxon>
        <taxon>Chlamydiales</taxon>
        <taxon>Chlamydiaceae</taxon>
        <taxon>Chlamydia/Chlamydophila group</taxon>
        <taxon>Chlamydia</taxon>
    </lineage>
</organism>
<accession>A0A0F7XJF9</accession>
<dbReference type="InterPro" id="IPR024705">
    <property type="entry name" value="Ssp411"/>
</dbReference>
<dbReference type="GO" id="GO:0005975">
    <property type="term" value="P:carbohydrate metabolic process"/>
    <property type="evidence" value="ECO:0007669"/>
    <property type="project" value="InterPro"/>
</dbReference>
<dbReference type="Gene3D" id="3.40.30.10">
    <property type="entry name" value="Glutaredoxin"/>
    <property type="match status" value="1"/>
</dbReference>
<dbReference type="EMBL" id="LN847247">
    <property type="protein sequence ID" value="CRI52259.1"/>
    <property type="molecule type" value="Genomic_DNA"/>
</dbReference>
<reference evidence="2" key="1">
    <citation type="submission" date="2015-05" db="EMBL/GenBank/DDBJ databases">
        <authorList>
            <person name="Rattei Thomas"/>
        </authorList>
    </citation>
    <scope>NUCLEOTIDE SEQUENCE</scope>
    <source>
        <strain evidence="2">UZG1</strain>
    </source>
</reference>
<dbReference type="InterPro" id="IPR008928">
    <property type="entry name" value="6-hairpin_glycosidase_sf"/>
</dbReference>
<dbReference type="AlphaFoldDB" id="A0A0F7XJF9"/>
<dbReference type="InterPro" id="IPR036249">
    <property type="entry name" value="Thioredoxin-like_sf"/>
</dbReference>
<protein>
    <submittedName>
        <fullName evidence="2">Uncharacterized protein YyaL</fullName>
    </submittedName>
</protein>
<dbReference type="PANTHER" id="PTHR42899">
    <property type="entry name" value="SPERMATOGENESIS-ASSOCIATED PROTEIN 20"/>
    <property type="match status" value="1"/>
</dbReference>
<dbReference type="InterPro" id="IPR004879">
    <property type="entry name" value="Ssp411-like_TRX"/>
</dbReference>